<feature type="region of interest" description="Disordered" evidence="1">
    <location>
        <begin position="252"/>
        <end position="273"/>
    </location>
</feature>
<dbReference type="PANTHER" id="PTHR33246:SF51">
    <property type="entry name" value="MYB_SANT-LIKE DOMAIN-CONTAINING PROTEIN"/>
    <property type="match status" value="1"/>
</dbReference>
<dbReference type="EMBL" id="ADAS02000825">
    <property type="protein sequence ID" value="OAV86766.1"/>
    <property type="molecule type" value="Genomic_DNA"/>
</dbReference>
<gene>
    <name evidence="2" type="ORF">PTTG_06810</name>
</gene>
<keyword evidence="4" id="KW-1185">Reference proteome</keyword>
<dbReference type="AlphaFoldDB" id="A0A180G232"/>
<dbReference type="VEuPathDB" id="FungiDB:PTTG_06810"/>
<organism evidence="2">
    <name type="scientific">Puccinia triticina (isolate 1-1 / race 1 (BBBD))</name>
    <name type="common">Brown leaf rust fungus</name>
    <dbReference type="NCBI Taxonomy" id="630390"/>
    <lineage>
        <taxon>Eukaryota</taxon>
        <taxon>Fungi</taxon>
        <taxon>Dikarya</taxon>
        <taxon>Basidiomycota</taxon>
        <taxon>Pucciniomycotina</taxon>
        <taxon>Pucciniomycetes</taxon>
        <taxon>Pucciniales</taxon>
        <taxon>Pucciniaceae</taxon>
        <taxon>Puccinia</taxon>
    </lineage>
</organism>
<dbReference type="OrthoDB" id="2506685at2759"/>
<feature type="compositionally biased region" description="Polar residues" evidence="1">
    <location>
        <begin position="252"/>
        <end position="263"/>
    </location>
</feature>
<accession>A0A180G232</accession>
<feature type="region of interest" description="Disordered" evidence="1">
    <location>
        <begin position="152"/>
        <end position="171"/>
    </location>
</feature>
<name>A0A180G232_PUCT1</name>
<feature type="compositionally biased region" description="Basic and acidic residues" evidence="1">
    <location>
        <begin position="264"/>
        <end position="273"/>
    </location>
</feature>
<reference evidence="3" key="4">
    <citation type="submission" date="2025-05" db="UniProtKB">
        <authorList>
            <consortium name="EnsemblFungi"/>
        </authorList>
    </citation>
    <scope>IDENTIFICATION</scope>
    <source>
        <strain evidence="3">isolate 1-1 / race 1 (BBBD)</strain>
    </source>
</reference>
<reference evidence="3 4" key="3">
    <citation type="journal article" date="2017" name="G3 (Bethesda)">
        <title>Comparative analysis highlights variable genome content of wheat rusts and divergence of the mating loci.</title>
        <authorList>
            <person name="Cuomo C.A."/>
            <person name="Bakkeren G."/>
            <person name="Khalil H.B."/>
            <person name="Panwar V."/>
            <person name="Joly D."/>
            <person name="Linning R."/>
            <person name="Sakthikumar S."/>
            <person name="Song X."/>
            <person name="Adiconis X."/>
            <person name="Fan L."/>
            <person name="Goldberg J.M."/>
            <person name="Levin J.Z."/>
            <person name="Young S."/>
            <person name="Zeng Q."/>
            <person name="Anikster Y."/>
            <person name="Bruce M."/>
            <person name="Wang M."/>
            <person name="Yin C."/>
            <person name="McCallum B."/>
            <person name="Szabo L.J."/>
            <person name="Hulbert S."/>
            <person name="Chen X."/>
            <person name="Fellers J.P."/>
        </authorList>
    </citation>
    <scope>NUCLEOTIDE SEQUENCE</scope>
    <source>
        <strain evidence="3">isolate 1-1 / race 1 (BBBD)</strain>
        <strain evidence="4">Isolate 1-1 / race 1 (BBBD)</strain>
    </source>
</reference>
<protein>
    <submittedName>
        <fullName evidence="2 3">Uncharacterized protein</fullName>
    </submittedName>
</protein>
<evidence type="ECO:0000313" key="2">
    <source>
        <dbReference type="EMBL" id="OAV86766.1"/>
    </source>
</evidence>
<dbReference type="PANTHER" id="PTHR33246">
    <property type="entry name" value="CCHC-TYPE DOMAIN-CONTAINING PROTEIN"/>
    <property type="match status" value="1"/>
</dbReference>
<evidence type="ECO:0000313" key="3">
    <source>
        <dbReference type="EnsemblFungi" id="PTTG_06810-t43_1-p1"/>
    </source>
</evidence>
<reference evidence="2" key="2">
    <citation type="submission" date="2016-05" db="EMBL/GenBank/DDBJ databases">
        <title>Comparative analysis highlights variable genome content of wheat rusts and divergence of the mating loci.</title>
        <authorList>
            <person name="Cuomo C.A."/>
            <person name="Bakkeren G."/>
            <person name="Szabo L."/>
            <person name="Khalil H."/>
            <person name="Joly D."/>
            <person name="Goldberg J."/>
            <person name="Young S."/>
            <person name="Zeng Q."/>
            <person name="Fellers J."/>
        </authorList>
    </citation>
    <scope>NUCLEOTIDE SEQUENCE [LARGE SCALE GENOMIC DNA]</scope>
    <source>
        <strain evidence="2">1-1 BBBD Race 1</strain>
    </source>
</reference>
<dbReference type="Proteomes" id="UP000005240">
    <property type="component" value="Unassembled WGS sequence"/>
</dbReference>
<evidence type="ECO:0000313" key="4">
    <source>
        <dbReference type="Proteomes" id="UP000005240"/>
    </source>
</evidence>
<reference evidence="2" key="1">
    <citation type="submission" date="2009-11" db="EMBL/GenBank/DDBJ databases">
        <authorList>
            <consortium name="The Broad Institute Genome Sequencing Platform"/>
            <person name="Ward D."/>
            <person name="Feldgarden M."/>
            <person name="Earl A."/>
            <person name="Young S.K."/>
            <person name="Zeng Q."/>
            <person name="Koehrsen M."/>
            <person name="Alvarado L."/>
            <person name="Berlin A."/>
            <person name="Bochicchio J."/>
            <person name="Borenstein D."/>
            <person name="Chapman S.B."/>
            <person name="Chen Z."/>
            <person name="Engels R."/>
            <person name="Freedman E."/>
            <person name="Gellesch M."/>
            <person name="Goldberg J."/>
            <person name="Griggs A."/>
            <person name="Gujja S."/>
            <person name="Heilman E."/>
            <person name="Heiman D."/>
            <person name="Hepburn T."/>
            <person name="Howarth C."/>
            <person name="Jen D."/>
            <person name="Larson L."/>
            <person name="Lewis B."/>
            <person name="Mehta T."/>
            <person name="Park D."/>
            <person name="Pearson M."/>
            <person name="Roberts A."/>
            <person name="Saif S."/>
            <person name="Shea T."/>
            <person name="Shenoy N."/>
            <person name="Sisk P."/>
            <person name="Stolte C."/>
            <person name="Sykes S."/>
            <person name="Thomson T."/>
            <person name="Walk T."/>
            <person name="White J."/>
            <person name="Yandava C."/>
            <person name="Izard J."/>
            <person name="Baranova O.V."/>
            <person name="Blanton J.M."/>
            <person name="Tanner A.C."/>
            <person name="Dewhirst F.E."/>
            <person name="Haas B."/>
            <person name="Nusbaum C."/>
            <person name="Birren B."/>
        </authorList>
    </citation>
    <scope>NUCLEOTIDE SEQUENCE [LARGE SCALE GENOMIC DNA]</scope>
    <source>
        <strain evidence="2">1-1 BBBD Race 1</strain>
    </source>
</reference>
<proteinExistence type="predicted"/>
<dbReference type="EnsemblFungi" id="PTTG_06810-t43_1">
    <property type="protein sequence ID" value="PTTG_06810-t43_1-p1"/>
    <property type="gene ID" value="PTTG_06810"/>
</dbReference>
<evidence type="ECO:0000256" key="1">
    <source>
        <dbReference type="SAM" id="MobiDB-lite"/>
    </source>
</evidence>
<sequence length="292" mass="33974">IIKDPGLFYDGSHFMKFLTRYERIAQTFQATDYDKALQIGRFVRTEQLKCELEEMDGYKQCNWKKLRKEMVELWGELDKTVLYTTADLIKVAEEYTADGQLTTHRQYKAYLGKFTTILKYLVNNEHIAKKQDASMLFLSAFSRESQKNIRRSLVSQGRLPRGKDGSSKPPLWNHLTEAAELEIHAEEHGYVDVKNFAESNQVMQRSLDAQKGDSRRREKMIADAPTPQAVEKKFQEMAQEITLLRQQVQGLGPATYNQNQSVDRPSERSEFSRDNARSLAPLYEHRICYYCH</sequence>
<feature type="non-terminal residue" evidence="2">
    <location>
        <position position="1"/>
    </location>
</feature>